<evidence type="ECO:0000313" key="7">
    <source>
        <dbReference type="EMBL" id="CAL4804804.1"/>
    </source>
</evidence>
<feature type="repeat" description="ANK" evidence="3">
    <location>
        <begin position="2015"/>
        <end position="2047"/>
    </location>
</feature>
<feature type="repeat" description="ANK" evidence="3">
    <location>
        <begin position="707"/>
        <end position="739"/>
    </location>
</feature>
<feature type="repeat" description="ANK" evidence="3">
    <location>
        <begin position="1072"/>
        <end position="1104"/>
    </location>
</feature>
<feature type="domain" description="EF-hand" evidence="5">
    <location>
        <begin position="78"/>
        <end position="113"/>
    </location>
</feature>
<feature type="repeat" description="ANK" evidence="3">
    <location>
        <begin position="2114"/>
        <end position="2146"/>
    </location>
</feature>
<protein>
    <submittedName>
        <fullName evidence="7">Ankyrin-3</fullName>
    </submittedName>
</protein>
<feature type="repeat" description="ANK" evidence="3">
    <location>
        <begin position="1006"/>
        <end position="1038"/>
    </location>
</feature>
<feature type="region of interest" description="Disordered" evidence="4">
    <location>
        <begin position="1388"/>
        <end position="1429"/>
    </location>
</feature>
<feature type="repeat" description="ANK" evidence="3">
    <location>
        <begin position="2180"/>
        <end position="2212"/>
    </location>
</feature>
<accession>A0A9P1GMC4</accession>
<feature type="repeat" description="ANK" evidence="3">
    <location>
        <begin position="806"/>
        <end position="840"/>
    </location>
</feature>
<feature type="repeat" description="ANK" evidence="3">
    <location>
        <begin position="1039"/>
        <end position="1071"/>
    </location>
</feature>
<dbReference type="InterPro" id="IPR002110">
    <property type="entry name" value="Ankyrin_rpt"/>
</dbReference>
<dbReference type="PROSITE" id="PS50297">
    <property type="entry name" value="ANK_REP_REGION"/>
    <property type="match status" value="29"/>
</dbReference>
<dbReference type="Pfam" id="PF12796">
    <property type="entry name" value="Ank_2"/>
    <property type="match status" value="13"/>
</dbReference>
<sequence>MGCSCSKNAALEPRRPLPTLLGAVPKHSEASDPKGEKDVEKAQEKAQKAERAVEVSCHASAGAKWHLELLAVSAELKQKLQDPQFVATRCDLDGSGDLDAHELKQAARVYGISQSGSSENHDGTNPRLMAGQRVSKESFAEMVASQGRTVPHSLRGMALGQLQHLEALFVTTGWLSARCESFNAENAHAIAKGRKFRQDTNLYALDTFVVTPMSKPGMCGAREHDEQQTIAEARGISSFSQLVNPFGLFVHCFVSHFWGHKFTSTVTALDLWAGANYDKLTSEKEALVYWICLFALNQHDVAEEVGENPQQGPFNAALAQATGGAVMVLDEEVKPFSRIWCLFEASRLKDLQRPFELICSEGSLSQPENGGHTAVSAKMLETTCQALWNVSTAKAESSIVADKYQIWIETADKSIRGAIKGVGAERWFNAVIDQHGADALAEVFGDFDCYMKSLLSTTVLQLLMARGDFASAATCCLQGADVSSEQLAEICSSFAAETERREWLNSMHDGFTALMSAAEGGHEAVAQLLLQHGADVAAAMNDGDTALMLAAYNGHEAVAKVLLQHGADVAAAMNNGFTALMFAAVGGHEAVAQLLLQHGADVAVASNDGGTALMLAAYNGHEAVAKVLLQHGADVGAAKNDGDTALISAACGGHEAMAQLLLQHGADVAAAKNDGVTALMFAAQGGHEAVAQLLLQHGADVAAASNDGGTALMWAAQGGHEAVAQLLLQHGADVVVASNDGGTALMCGALGGHEAMAQLLLQHGADVAAASNDGGTALMLAAQGGHEAVAQLLLQHGADVAAASNDGGTALMLAAQGGHDHVAVAQLLLQHGADVAVANNDGDTALMWAALGGHEAVALLLLQHGADVAAASNDGVTALMFAAQGGHEAVAQLLLQHGADVAAASNDGVTALMFAAQGGHEAVAQLLLQHGADVAAASNDGVTALMFAAQGGHEAVAQLLLQHGADVAAASNDGVTALMFAAQGGHEAVAQLLLQHGADVAAASNDGVTALMFAAQGGHEAVAQLLLQHGADVAVASNDGDTALMWAARGGHEAMAQLLLQHGADVAAASNDGVTALMCAALGGHEAVAQLLLQHGADVAAAMNDGGTALMCGALDGHEAMAQLLLQHGADVAAASNDGSTAVMFARANRHAARTVENEVLHAIADTEHCLGAWYGETSFNLSSLDPQFTFQVSCVPSRGIGYPLPGKKSTGTGKATTAPAPGHRYPLPGKKSTGTGKATTAPAPGHRSHSKCANAAQPWDPSEYVGHTLLQEAVRNHGRVDLMQKKNGEKIAVKRMRTRLNWSLEEWPRSDLCNSLRHVTLPYHRLEIVELGIGHSGGRPRGGIGAAADLQNRPLKLIARQCISSPADGGQEVKLLQLAASCSKNDALEPRRPGLPTLLGAVPKHSEASDPKGEKDAEKAQKAQKAERVDDVEVSCHASAGAKWHLELLAVSAELKEKLQDPQFVATRCDLDGSGDLDAHELKQAAKVYGISQSSSENHGTNPRLMAGQRVSKESFAEMVASQRSTKLIRAVPHSLRGMALGQLQHLEDLFITSGWLSARCESFNAENAHAIANRTKFRQDTNLYALDTFVVTPMSKPDMCGAREHDEQQTIAEARGISSFSQLVNPFGLFVHCFVSHFWGHKFTSTVTALDLWADSNYDKLTSEKEALVFWICLFALNQHDVAEEGGENPQQGPFNAALAQATGGAVMVLDEEVKPFSRMWCLFEASRLKDLQRPFELICSEGSLSQPENGGRKAVSAKMLETTCQALWNVSTAKAESSIAKDKYQIWGETADESIRSTIKGLGAEGYFNGFIEQNGADALADVFRDFDRYMKSLLSTTVLKVLMARGDFASAATCCLQGADVSSEQLTKICSSFAAETEREDWLNIMLRQASDASMAKLLLEKGADATAARHDGVTALMFAAVGGHEAVAQLLLQHGADVAAAEDDGGTALMLAAAGGHEAVARLLLQHGADVAAATNNGFTALILAALAGHEAVAQLLLQHGADVAAAMNDGGTAVMLAARGGHEAVAQLLLQHGADVAAASNDGGTALMLAAKGGHEAVTQVLLQHGADVAAASNDGSTALMLAAAGGHEAVSQLLLQHGADVAAARHNGDTALMLAALGGHEAVAKVLLQHGADVAAASNNGGTALVSAALGGHEAVARMLLQHGADVAAASNRGTTALMFAAGGGHEAVAQLLLQHGADVAAARNDGGTALMLAAHGGHEAVAQLLLQHGADVAAARNDGATALMFARANRHEAVARLLREHGGDQNWFRRWLFG</sequence>
<feature type="repeat" description="ANK" evidence="3">
    <location>
        <begin position="740"/>
        <end position="772"/>
    </location>
</feature>
<feature type="repeat" description="ANK" evidence="3">
    <location>
        <begin position="874"/>
        <end position="906"/>
    </location>
</feature>
<dbReference type="PROSITE" id="PS00018">
    <property type="entry name" value="EF_HAND_1"/>
    <property type="match status" value="2"/>
</dbReference>
<feature type="compositionally biased region" description="Basic and acidic residues" evidence="4">
    <location>
        <begin position="1405"/>
        <end position="1429"/>
    </location>
</feature>
<name>A0A9P1GMC4_9DINO</name>
<feature type="compositionally biased region" description="Basic and acidic residues" evidence="4">
    <location>
        <begin position="26"/>
        <end position="47"/>
    </location>
</feature>
<feature type="repeat" description="ANK" evidence="3">
    <location>
        <begin position="608"/>
        <end position="640"/>
    </location>
</feature>
<dbReference type="PANTHER" id="PTHR24173:SF74">
    <property type="entry name" value="ANKYRIN REPEAT DOMAIN-CONTAINING PROTEIN 16"/>
    <property type="match status" value="1"/>
</dbReference>
<evidence type="ECO:0000256" key="3">
    <source>
        <dbReference type="PROSITE-ProRule" id="PRU00023"/>
    </source>
</evidence>
<keyword evidence="1" id="KW-0677">Repeat</keyword>
<organism evidence="6">
    <name type="scientific">Cladocopium goreaui</name>
    <dbReference type="NCBI Taxonomy" id="2562237"/>
    <lineage>
        <taxon>Eukaryota</taxon>
        <taxon>Sar</taxon>
        <taxon>Alveolata</taxon>
        <taxon>Dinophyceae</taxon>
        <taxon>Suessiales</taxon>
        <taxon>Symbiodiniaceae</taxon>
        <taxon>Cladocopium</taxon>
    </lineage>
</organism>
<feature type="repeat" description="ANK" evidence="3">
    <location>
        <begin position="773"/>
        <end position="805"/>
    </location>
</feature>
<dbReference type="Gene3D" id="1.25.40.20">
    <property type="entry name" value="Ankyrin repeat-containing domain"/>
    <property type="match status" value="15"/>
</dbReference>
<feature type="repeat" description="ANK" evidence="3">
    <location>
        <begin position="2213"/>
        <end position="2245"/>
    </location>
</feature>
<feature type="domain" description="EF-hand" evidence="5">
    <location>
        <begin position="1458"/>
        <end position="1493"/>
    </location>
</feature>
<evidence type="ECO:0000313" key="6">
    <source>
        <dbReference type="EMBL" id="CAI4017492.1"/>
    </source>
</evidence>
<keyword evidence="2 3" id="KW-0040">ANK repeat</keyword>
<reference evidence="6" key="1">
    <citation type="submission" date="2022-10" db="EMBL/GenBank/DDBJ databases">
        <authorList>
            <person name="Chen Y."/>
            <person name="Dougan E. K."/>
            <person name="Chan C."/>
            <person name="Rhodes N."/>
            <person name="Thang M."/>
        </authorList>
    </citation>
    <scope>NUCLEOTIDE SEQUENCE</scope>
</reference>
<feature type="repeat" description="ANK" evidence="3">
    <location>
        <begin position="1916"/>
        <end position="1948"/>
    </location>
</feature>
<proteinExistence type="predicted"/>
<dbReference type="EMBL" id="CAMXCT030006638">
    <property type="protein sequence ID" value="CAL4804804.1"/>
    <property type="molecule type" value="Genomic_DNA"/>
</dbReference>
<dbReference type="SMART" id="SM00248">
    <property type="entry name" value="ANK"/>
    <property type="match status" value="30"/>
</dbReference>
<feature type="repeat" description="ANK" evidence="3">
    <location>
        <begin position="973"/>
        <end position="1005"/>
    </location>
</feature>
<gene>
    <name evidence="6" type="ORF">C1SCF055_LOCUS42133</name>
</gene>
<dbReference type="InterPro" id="IPR002048">
    <property type="entry name" value="EF_hand_dom"/>
</dbReference>
<feature type="repeat" description="ANK" evidence="3">
    <location>
        <begin position="542"/>
        <end position="574"/>
    </location>
</feature>
<dbReference type="EMBL" id="CAMXCT020006638">
    <property type="protein sequence ID" value="CAL1170867.1"/>
    <property type="molecule type" value="Genomic_DNA"/>
</dbReference>
<comment type="caution">
    <text evidence="6">The sequence shown here is derived from an EMBL/GenBank/DDBJ whole genome shotgun (WGS) entry which is preliminary data.</text>
</comment>
<evidence type="ECO:0000256" key="4">
    <source>
        <dbReference type="SAM" id="MobiDB-lite"/>
    </source>
</evidence>
<dbReference type="EMBL" id="CAMXCT010006638">
    <property type="protein sequence ID" value="CAI4017492.1"/>
    <property type="molecule type" value="Genomic_DNA"/>
</dbReference>
<evidence type="ECO:0000259" key="5">
    <source>
        <dbReference type="PROSITE" id="PS50222"/>
    </source>
</evidence>
<evidence type="ECO:0000256" key="2">
    <source>
        <dbReference type="ARBA" id="ARBA00023043"/>
    </source>
</evidence>
<feature type="compositionally biased region" description="Low complexity" evidence="4">
    <location>
        <begin position="1206"/>
        <end position="1246"/>
    </location>
</feature>
<dbReference type="InterPro" id="IPR036770">
    <property type="entry name" value="Ankyrin_rpt-contain_sf"/>
</dbReference>
<feature type="region of interest" description="Disordered" evidence="4">
    <location>
        <begin position="1205"/>
        <end position="1256"/>
    </location>
</feature>
<evidence type="ECO:0000313" key="8">
    <source>
        <dbReference type="Proteomes" id="UP001152797"/>
    </source>
</evidence>
<feature type="repeat" description="ANK" evidence="3">
    <location>
        <begin position="2147"/>
        <end position="2179"/>
    </location>
</feature>
<feature type="repeat" description="ANK" evidence="3">
    <location>
        <begin position="907"/>
        <end position="939"/>
    </location>
</feature>
<feature type="repeat" description="ANK" evidence="3">
    <location>
        <begin position="1982"/>
        <end position="2014"/>
    </location>
</feature>
<keyword evidence="8" id="KW-1185">Reference proteome</keyword>
<feature type="repeat" description="ANK" evidence="3">
    <location>
        <begin position="674"/>
        <end position="706"/>
    </location>
</feature>
<dbReference type="Pfam" id="PF00023">
    <property type="entry name" value="Ank"/>
    <property type="match status" value="3"/>
</dbReference>
<feature type="repeat" description="ANK" evidence="3">
    <location>
        <begin position="641"/>
        <end position="673"/>
    </location>
</feature>
<dbReference type="PROSITE" id="PS50222">
    <property type="entry name" value="EF_HAND_2"/>
    <property type="match status" value="2"/>
</dbReference>
<dbReference type="PRINTS" id="PR01415">
    <property type="entry name" value="ANKYRIN"/>
</dbReference>
<dbReference type="SUPFAM" id="SSF48403">
    <property type="entry name" value="Ankyrin repeat"/>
    <property type="match status" value="3"/>
</dbReference>
<feature type="repeat" description="ANK" evidence="3">
    <location>
        <begin position="2081"/>
        <end position="2113"/>
    </location>
</feature>
<dbReference type="PROSITE" id="PS50088">
    <property type="entry name" value="ANK_REPEAT"/>
    <property type="match status" value="29"/>
</dbReference>
<dbReference type="OrthoDB" id="20872at2759"/>
<evidence type="ECO:0000256" key="1">
    <source>
        <dbReference type="ARBA" id="ARBA00022737"/>
    </source>
</evidence>
<feature type="repeat" description="ANK" evidence="3">
    <location>
        <begin position="841"/>
        <end position="873"/>
    </location>
</feature>
<dbReference type="GO" id="GO:0005509">
    <property type="term" value="F:calcium ion binding"/>
    <property type="evidence" value="ECO:0007669"/>
    <property type="project" value="InterPro"/>
</dbReference>
<feature type="repeat" description="ANK" evidence="3">
    <location>
        <begin position="575"/>
        <end position="607"/>
    </location>
</feature>
<dbReference type="Proteomes" id="UP001152797">
    <property type="component" value="Unassembled WGS sequence"/>
</dbReference>
<feature type="repeat" description="ANK" evidence="3">
    <location>
        <begin position="1105"/>
        <end position="1137"/>
    </location>
</feature>
<feature type="repeat" description="ANK" evidence="3">
    <location>
        <begin position="940"/>
        <end position="972"/>
    </location>
</feature>
<dbReference type="InterPro" id="IPR018247">
    <property type="entry name" value="EF_Hand_1_Ca_BS"/>
</dbReference>
<feature type="repeat" description="ANK" evidence="3">
    <location>
        <begin position="2048"/>
        <end position="2080"/>
    </location>
</feature>
<feature type="repeat" description="ANK" evidence="3">
    <location>
        <begin position="509"/>
        <end position="541"/>
    </location>
</feature>
<reference evidence="7 8" key="2">
    <citation type="submission" date="2024-05" db="EMBL/GenBank/DDBJ databases">
        <authorList>
            <person name="Chen Y."/>
            <person name="Shah S."/>
            <person name="Dougan E. K."/>
            <person name="Thang M."/>
            <person name="Chan C."/>
        </authorList>
    </citation>
    <scope>NUCLEOTIDE SEQUENCE [LARGE SCALE GENOMIC DNA]</scope>
</reference>
<dbReference type="PANTHER" id="PTHR24173">
    <property type="entry name" value="ANKYRIN REPEAT CONTAINING"/>
    <property type="match status" value="1"/>
</dbReference>
<feature type="repeat" description="ANK" evidence="3">
    <location>
        <begin position="1949"/>
        <end position="1981"/>
    </location>
</feature>
<feature type="region of interest" description="Disordered" evidence="4">
    <location>
        <begin position="14"/>
        <end position="47"/>
    </location>
</feature>